<dbReference type="EMBL" id="KE148147">
    <property type="protein sequence ID" value="EPE09355.1"/>
    <property type="molecule type" value="Genomic_DNA"/>
</dbReference>
<dbReference type="AlphaFoldDB" id="S3D7H2"/>
<feature type="region of interest" description="Disordered" evidence="1">
    <location>
        <begin position="380"/>
        <end position="448"/>
    </location>
</feature>
<dbReference type="Pfam" id="PF20150">
    <property type="entry name" value="2EXR"/>
    <property type="match status" value="1"/>
</dbReference>
<reference evidence="3 4" key="1">
    <citation type="journal article" date="2013" name="BMC Genomics">
        <title>The genome and transcriptome of the pine saprophyte Ophiostoma piceae, and a comparison with the bark beetle-associated pine pathogen Grosmannia clavigera.</title>
        <authorList>
            <person name="Haridas S."/>
            <person name="Wang Y."/>
            <person name="Lim L."/>
            <person name="Massoumi Alamouti S."/>
            <person name="Jackman S."/>
            <person name="Docking R."/>
            <person name="Robertson G."/>
            <person name="Birol I."/>
            <person name="Bohlmann J."/>
            <person name="Breuil C."/>
        </authorList>
    </citation>
    <scope>NUCLEOTIDE SEQUENCE [LARGE SCALE GENOMIC DNA]</scope>
    <source>
        <strain evidence="3 4">UAMH 11346</strain>
    </source>
</reference>
<protein>
    <recommendedName>
        <fullName evidence="2">2EXR domain-containing protein</fullName>
    </recommendedName>
</protein>
<gene>
    <name evidence="3" type="ORF">F503_07131</name>
</gene>
<evidence type="ECO:0000256" key="1">
    <source>
        <dbReference type="SAM" id="MobiDB-lite"/>
    </source>
</evidence>
<dbReference type="VEuPathDB" id="FungiDB:F503_07131"/>
<sequence length="476" mass="53726">MASTERPAKRRRVSDRTATKEGNVAPAPVYKTLRSGRRIGVKNRGALAAEPTGPTFHSFQKLPVELRMYIWQLAAESAMEPYHPLRVRIYKGFEAVPASESSDGRKRKTVLRLAAMPDLHRITRARRSLIQVCREANNEVRRLWNSSLSLHKGRTLYFSHTYDIIFLDIHEQTIIPDLFRLKRMGQLPSFTTDIGHVAFDMVPNYPLWMTGQEDMHPSIRLLFCFPRLHSVSLVHYKAFSPEIKWHLKTDVRWLLKRSTRHGVKFRSFQALDNFDYGQKCAVGNRQSSPYIRHECAICTIHKCAYILSLLRNKPTSGHSRHPPLKPDQIAFLGRLRRFMLLAATPAMTDSVPAYNHHSAGWWNHRAVLSGNILEEDDFANESEDDEAGEHVHGGDSSDEEDELGMDGMGGMGAIDDDDDDGMGDMGDMDGMDDMDDDDEDGGGGAAGMAALPIYNFDAFTSDMDDDEEAGDSQWSL</sequence>
<name>S3D7H2_OPHP1</name>
<dbReference type="PANTHER" id="PTHR35910:SF6">
    <property type="entry name" value="2EXR DOMAIN-CONTAINING PROTEIN"/>
    <property type="match status" value="1"/>
</dbReference>
<evidence type="ECO:0000313" key="3">
    <source>
        <dbReference type="EMBL" id="EPE09355.1"/>
    </source>
</evidence>
<dbReference type="eggNOG" id="ENOG502RKP1">
    <property type="taxonomic scope" value="Eukaryota"/>
</dbReference>
<accession>S3D7H2</accession>
<dbReference type="InterPro" id="IPR045518">
    <property type="entry name" value="2EXR"/>
</dbReference>
<organism evidence="3 4">
    <name type="scientific">Ophiostoma piceae (strain UAMH 11346)</name>
    <name type="common">Sap stain fungus</name>
    <dbReference type="NCBI Taxonomy" id="1262450"/>
    <lineage>
        <taxon>Eukaryota</taxon>
        <taxon>Fungi</taxon>
        <taxon>Dikarya</taxon>
        <taxon>Ascomycota</taxon>
        <taxon>Pezizomycotina</taxon>
        <taxon>Sordariomycetes</taxon>
        <taxon>Sordariomycetidae</taxon>
        <taxon>Ophiostomatales</taxon>
        <taxon>Ophiostomataceae</taxon>
        <taxon>Ophiostoma</taxon>
    </lineage>
</organism>
<dbReference type="HOGENOM" id="CLU_573767_0_0_1"/>
<feature type="region of interest" description="Disordered" evidence="1">
    <location>
        <begin position="1"/>
        <end position="26"/>
    </location>
</feature>
<keyword evidence="4" id="KW-1185">Reference proteome</keyword>
<evidence type="ECO:0000259" key="2">
    <source>
        <dbReference type="Pfam" id="PF20150"/>
    </source>
</evidence>
<feature type="compositionally biased region" description="Acidic residues" evidence="1">
    <location>
        <begin position="414"/>
        <end position="441"/>
    </location>
</feature>
<dbReference type="Proteomes" id="UP000016923">
    <property type="component" value="Unassembled WGS sequence"/>
</dbReference>
<dbReference type="OrthoDB" id="3546385at2759"/>
<proteinExistence type="predicted"/>
<dbReference type="PANTHER" id="PTHR35910">
    <property type="entry name" value="2EXR DOMAIN-CONTAINING PROTEIN"/>
    <property type="match status" value="1"/>
</dbReference>
<evidence type="ECO:0000313" key="4">
    <source>
        <dbReference type="Proteomes" id="UP000016923"/>
    </source>
</evidence>
<feature type="domain" description="2EXR" evidence="2">
    <location>
        <begin position="56"/>
        <end position="165"/>
    </location>
</feature>